<accession>A0ABW1INN0</accession>
<proteinExistence type="predicted"/>
<dbReference type="Proteomes" id="UP001596250">
    <property type="component" value="Unassembled WGS sequence"/>
</dbReference>
<evidence type="ECO:0000313" key="1">
    <source>
        <dbReference type="EMBL" id="MFC5986681.1"/>
    </source>
</evidence>
<evidence type="ECO:0000313" key="2">
    <source>
        <dbReference type="Proteomes" id="UP001596250"/>
    </source>
</evidence>
<organism evidence="1 2">
    <name type="scientific">Marinicrinis lubricantis</name>
    <dbReference type="NCBI Taxonomy" id="2086470"/>
    <lineage>
        <taxon>Bacteria</taxon>
        <taxon>Bacillati</taxon>
        <taxon>Bacillota</taxon>
        <taxon>Bacilli</taxon>
        <taxon>Bacillales</taxon>
        <taxon>Paenibacillaceae</taxon>
    </lineage>
</organism>
<reference evidence="2" key="1">
    <citation type="journal article" date="2019" name="Int. J. Syst. Evol. Microbiol.">
        <title>The Global Catalogue of Microorganisms (GCM) 10K type strain sequencing project: providing services to taxonomists for standard genome sequencing and annotation.</title>
        <authorList>
            <consortium name="The Broad Institute Genomics Platform"/>
            <consortium name="The Broad Institute Genome Sequencing Center for Infectious Disease"/>
            <person name="Wu L."/>
            <person name="Ma J."/>
        </authorList>
    </citation>
    <scope>NUCLEOTIDE SEQUENCE [LARGE SCALE GENOMIC DNA]</scope>
    <source>
        <strain evidence="2">CCM 8749</strain>
    </source>
</reference>
<protein>
    <submittedName>
        <fullName evidence="1">Uncharacterized protein</fullName>
    </submittedName>
</protein>
<gene>
    <name evidence="1" type="ORF">ACFPXP_09655</name>
</gene>
<dbReference type="RefSeq" id="WP_379893997.1">
    <property type="nucleotide sequence ID" value="NZ_CBCSCT010000082.1"/>
</dbReference>
<dbReference type="EMBL" id="JBHSQV010000126">
    <property type="protein sequence ID" value="MFC5986681.1"/>
    <property type="molecule type" value="Genomic_DNA"/>
</dbReference>
<name>A0ABW1INN0_9BACL</name>
<sequence length="61" mass="6850">MKKKKDMMNETTFTFAGVTTPPEQNIAATDNIEGIVEQMMDSAEKAIFDDSKKNKQPPQND</sequence>
<comment type="caution">
    <text evidence="1">The sequence shown here is derived from an EMBL/GenBank/DDBJ whole genome shotgun (WGS) entry which is preliminary data.</text>
</comment>
<keyword evidence="2" id="KW-1185">Reference proteome</keyword>